<dbReference type="EMBL" id="JRRC01240020">
    <property type="protein sequence ID" value="KHG02102.1"/>
    <property type="molecule type" value="Genomic_DNA"/>
</dbReference>
<comment type="caution">
    <text evidence="1">The sequence shown here is derived from an EMBL/GenBank/DDBJ whole genome shotgun (WGS) entry which is preliminary data.</text>
</comment>
<accession>A0A0B0MNZ6</accession>
<dbReference type="Proteomes" id="UP000032142">
    <property type="component" value="Unassembled WGS sequence"/>
</dbReference>
<dbReference type="AlphaFoldDB" id="A0A0B0MNZ6"/>
<reference evidence="1" key="1">
    <citation type="submission" date="2014-09" db="EMBL/GenBank/DDBJ databases">
        <title>G. arboreum L. cv. AKA8401 A2 genome assembly version 1.0.</title>
        <authorList>
            <person name="Mudge J."/>
            <person name="Ramaraj T."/>
            <person name="Lindquist I.E."/>
            <person name="Bharti A.K."/>
            <person name="Sundararajan A."/>
            <person name="Cameron C.T."/>
            <person name="Woodward J.E."/>
            <person name="May G.D."/>
            <person name="Brubaker C."/>
            <person name="Broadhvest J."/>
            <person name="Wilkins T.A."/>
        </authorList>
    </citation>
    <scope>NUCLEOTIDE SEQUENCE</scope>
</reference>
<proteinExistence type="predicted"/>
<evidence type="ECO:0000313" key="3">
    <source>
        <dbReference type="Proteomes" id="UP000032142"/>
    </source>
</evidence>
<gene>
    <name evidence="1" type="ORF">F383_25749</name>
    <name evidence="2" type="ORF">F383_35368</name>
</gene>
<keyword evidence="3" id="KW-1185">Reference proteome</keyword>
<evidence type="ECO:0000313" key="1">
    <source>
        <dbReference type="EMBL" id="KHG02102.1"/>
    </source>
</evidence>
<protein>
    <submittedName>
        <fullName evidence="1">Uncharacterized protein</fullName>
    </submittedName>
</protein>
<dbReference type="EMBL" id="JRRC01484946">
    <property type="protein sequence ID" value="KHG07918.1"/>
    <property type="molecule type" value="Genomic_DNA"/>
</dbReference>
<evidence type="ECO:0000313" key="2">
    <source>
        <dbReference type="EMBL" id="KHG07918.1"/>
    </source>
</evidence>
<organism evidence="1 3">
    <name type="scientific">Gossypium arboreum</name>
    <name type="common">Tree cotton</name>
    <name type="synonym">Gossypium nanking</name>
    <dbReference type="NCBI Taxonomy" id="29729"/>
    <lineage>
        <taxon>Eukaryota</taxon>
        <taxon>Viridiplantae</taxon>
        <taxon>Streptophyta</taxon>
        <taxon>Embryophyta</taxon>
        <taxon>Tracheophyta</taxon>
        <taxon>Spermatophyta</taxon>
        <taxon>Magnoliopsida</taxon>
        <taxon>eudicotyledons</taxon>
        <taxon>Gunneridae</taxon>
        <taxon>Pentapetalae</taxon>
        <taxon>rosids</taxon>
        <taxon>malvids</taxon>
        <taxon>Malvales</taxon>
        <taxon>Malvaceae</taxon>
        <taxon>Malvoideae</taxon>
        <taxon>Gossypium</taxon>
    </lineage>
</organism>
<name>A0A0B0MNZ6_GOSAR</name>
<reference evidence="3" key="2">
    <citation type="submission" date="2014-09" db="EMBL/GenBank/DDBJ databases">
        <authorList>
            <person name="Mudge J."/>
            <person name="Ramaraj T."/>
            <person name="Lindquist I.E."/>
            <person name="Bharti A.K."/>
            <person name="Sundararajan A."/>
            <person name="Cameron C.T."/>
            <person name="Woodward J.E."/>
            <person name="May G.D."/>
            <person name="Brubaker C."/>
            <person name="Broadhvest J."/>
            <person name="Wilkins T.A."/>
        </authorList>
    </citation>
    <scope>NUCLEOTIDE SEQUENCE</scope>
    <source>
        <strain evidence="3">cv. AKA8401</strain>
    </source>
</reference>
<sequence length="19" mass="2354">MKFFTFLHFINSFLVNFNS</sequence>